<accession>A0A146KSP2</accession>
<proteinExistence type="predicted"/>
<dbReference type="AlphaFoldDB" id="A0A146KSP2"/>
<feature type="region of interest" description="Disordered" evidence="1">
    <location>
        <begin position="1"/>
        <end position="33"/>
    </location>
</feature>
<sequence>MVGAQHSHHHHRRRRLQSPGQLSRTQNMVNKEADRCWQRTTTHSQRRMIQTQSVIEMREARVMLVRKTRVYTRVLTIVYTKTDITTHVNMKAEIRAKIRIDHQMSELHVFGIITVPVMRTVTTGIPDMTNITVKMLTGKQLSVESKMCTVML</sequence>
<feature type="compositionally biased region" description="Basic residues" evidence="1">
    <location>
        <begin position="1"/>
        <end position="16"/>
    </location>
</feature>
<evidence type="ECO:0000313" key="2">
    <source>
        <dbReference type="EMBL" id="JAP98988.1"/>
    </source>
</evidence>
<dbReference type="EMBL" id="GDHC01019640">
    <property type="protein sequence ID" value="JAP98988.1"/>
    <property type="molecule type" value="Transcribed_RNA"/>
</dbReference>
<feature type="compositionally biased region" description="Polar residues" evidence="1">
    <location>
        <begin position="18"/>
        <end position="29"/>
    </location>
</feature>
<name>A0A146KSP2_LYGHE</name>
<gene>
    <name evidence="2" type="ORF">g.5790</name>
</gene>
<evidence type="ECO:0000256" key="1">
    <source>
        <dbReference type="SAM" id="MobiDB-lite"/>
    </source>
</evidence>
<organism evidence="2">
    <name type="scientific">Lygus hesperus</name>
    <name type="common">Western plant bug</name>
    <dbReference type="NCBI Taxonomy" id="30085"/>
    <lineage>
        <taxon>Eukaryota</taxon>
        <taxon>Metazoa</taxon>
        <taxon>Ecdysozoa</taxon>
        <taxon>Arthropoda</taxon>
        <taxon>Hexapoda</taxon>
        <taxon>Insecta</taxon>
        <taxon>Pterygota</taxon>
        <taxon>Neoptera</taxon>
        <taxon>Paraneoptera</taxon>
        <taxon>Hemiptera</taxon>
        <taxon>Heteroptera</taxon>
        <taxon>Panheteroptera</taxon>
        <taxon>Cimicomorpha</taxon>
        <taxon>Miridae</taxon>
        <taxon>Mirini</taxon>
        <taxon>Lygus</taxon>
    </lineage>
</organism>
<protein>
    <submittedName>
        <fullName evidence="2">Uncharacterized protein</fullName>
    </submittedName>
</protein>
<reference evidence="2" key="1">
    <citation type="journal article" date="2016" name="Gigascience">
        <title>De novo construction of an expanded transcriptome assembly for the western tarnished plant bug, Lygus hesperus.</title>
        <authorList>
            <person name="Tassone E.E."/>
            <person name="Geib S.M."/>
            <person name="Hall B."/>
            <person name="Fabrick J.A."/>
            <person name="Brent C.S."/>
            <person name="Hull J.J."/>
        </authorList>
    </citation>
    <scope>NUCLEOTIDE SEQUENCE</scope>
</reference>